<gene>
    <name evidence="1" type="ORF">AZE42_09951</name>
</gene>
<dbReference type="STRING" id="180088.A0A1J8PTS8"/>
<keyword evidence="2" id="KW-1185">Reference proteome</keyword>
<evidence type="ECO:0000313" key="1">
    <source>
        <dbReference type="EMBL" id="OJA12293.1"/>
    </source>
</evidence>
<dbReference type="EMBL" id="LVVM01004718">
    <property type="protein sequence ID" value="OJA12293.1"/>
    <property type="molecule type" value="Genomic_DNA"/>
</dbReference>
<organism evidence="1 2">
    <name type="scientific">Rhizopogon vesiculosus</name>
    <dbReference type="NCBI Taxonomy" id="180088"/>
    <lineage>
        <taxon>Eukaryota</taxon>
        <taxon>Fungi</taxon>
        <taxon>Dikarya</taxon>
        <taxon>Basidiomycota</taxon>
        <taxon>Agaricomycotina</taxon>
        <taxon>Agaricomycetes</taxon>
        <taxon>Agaricomycetidae</taxon>
        <taxon>Boletales</taxon>
        <taxon>Suillineae</taxon>
        <taxon>Rhizopogonaceae</taxon>
        <taxon>Rhizopogon</taxon>
    </lineage>
</organism>
<dbReference type="OrthoDB" id="2130750at2759"/>
<accession>A0A1J8PTS8</accession>
<comment type="caution">
    <text evidence="1">The sequence shown here is derived from an EMBL/GenBank/DDBJ whole genome shotgun (WGS) entry which is preliminary data.</text>
</comment>
<dbReference type="Proteomes" id="UP000183567">
    <property type="component" value="Unassembled WGS sequence"/>
</dbReference>
<protein>
    <submittedName>
        <fullName evidence="1">Uncharacterized protein</fullName>
    </submittedName>
</protein>
<reference evidence="1 2" key="1">
    <citation type="submission" date="2016-03" db="EMBL/GenBank/DDBJ databases">
        <title>Comparative genomics of the ectomycorrhizal sister species Rhizopogon vinicolor and Rhizopogon vesiculosus (Basidiomycota: Boletales) reveals a divergence of the mating type B locus.</title>
        <authorList>
            <person name="Mujic A.B."/>
            <person name="Kuo A."/>
            <person name="Tritt A."/>
            <person name="Lipzen A."/>
            <person name="Chen C."/>
            <person name="Johnson J."/>
            <person name="Sharma A."/>
            <person name="Barry K."/>
            <person name="Grigoriev I.V."/>
            <person name="Spatafora J.W."/>
        </authorList>
    </citation>
    <scope>NUCLEOTIDE SEQUENCE [LARGE SCALE GENOMIC DNA]</scope>
    <source>
        <strain evidence="1 2">AM-OR11-056</strain>
    </source>
</reference>
<evidence type="ECO:0000313" key="2">
    <source>
        <dbReference type="Proteomes" id="UP000183567"/>
    </source>
</evidence>
<name>A0A1J8PTS8_9AGAM</name>
<proteinExistence type="predicted"/>
<dbReference type="AlphaFoldDB" id="A0A1J8PTS8"/>
<sequence length="186" mass="21101">MLFSLFIAHFDYIAEIYFDGFEQNLGEREFGYALSFDHDDRNVFATSIGLTKTGGQKGKFQAFLIPLTFNWIKALLGKTSRKFKDYHPFQSLSATYTHIHQTRQVNPTRAKTKVRDRDVIKFSSSPRVVDLSALNAKRAEGISKGGKKWMPRKDTPPQHILERKMEAGEHCAGARVKGLLDCVSAM</sequence>